<comment type="caution">
    <text evidence="1">The sequence shown here is derived from an EMBL/GenBank/DDBJ whole genome shotgun (WGS) entry which is preliminary data.</text>
</comment>
<reference evidence="3" key="2">
    <citation type="journal article" date="2019" name="Int. J. Syst. Evol. Microbiol.">
        <title>The Global Catalogue of Microorganisms (GCM) 10K type strain sequencing project: providing services to taxonomists for standard genome sequencing and annotation.</title>
        <authorList>
            <consortium name="The Broad Institute Genomics Platform"/>
            <consortium name="The Broad Institute Genome Sequencing Center for Infectious Disease"/>
            <person name="Wu L."/>
            <person name="Ma J."/>
        </authorList>
    </citation>
    <scope>NUCLEOTIDE SEQUENCE [LARGE SCALE GENOMIC DNA]</scope>
    <source>
        <strain evidence="3">CECT 7184</strain>
    </source>
</reference>
<dbReference type="Pfam" id="PF04170">
    <property type="entry name" value="NlpE"/>
    <property type="match status" value="1"/>
</dbReference>
<evidence type="ECO:0000313" key="2">
    <source>
        <dbReference type="EMBL" id="MDN3709168.1"/>
    </source>
</evidence>
<keyword evidence="3" id="KW-1185">Reference proteome</keyword>
<dbReference type="InterPro" id="IPR007298">
    <property type="entry name" value="Cu-R_lipoprotein_NlpE"/>
</dbReference>
<reference evidence="1" key="3">
    <citation type="submission" date="2023-06" db="EMBL/GenBank/DDBJ databases">
        <authorList>
            <person name="Lucena T."/>
            <person name="Sun Q."/>
        </authorList>
    </citation>
    <scope>NUCLEOTIDE SEQUENCE</scope>
    <source>
        <strain evidence="1">CECT 7184</strain>
    </source>
</reference>
<proteinExistence type="predicted"/>
<evidence type="ECO:0000313" key="1">
    <source>
        <dbReference type="EMBL" id="MDN3706460.1"/>
    </source>
</evidence>
<gene>
    <name evidence="1" type="ORF">QW060_04880</name>
    <name evidence="2" type="ORF">QW060_19220</name>
</gene>
<dbReference type="Proteomes" id="UP001242368">
    <property type="component" value="Unassembled WGS sequence"/>
</dbReference>
<sequence>MKKSLLAIAFVGIALVSCKKKETTTDGMDGVNKDTTTMNHDGHSHTSENSLDWAGTYKGTLPCADCEGIETVITLNKDETFTHKATYMGAKAGTERTTFEDKGTIMWHDGSVVHLKGKDTDVKLKVGENKLIQLDQEGNEIDGALKEHYVLTKQ</sequence>
<dbReference type="PROSITE" id="PS51257">
    <property type="entry name" value="PROKAR_LIPOPROTEIN"/>
    <property type="match status" value="1"/>
</dbReference>
<dbReference type="RefSeq" id="WP_290362532.1">
    <property type="nucleotide sequence ID" value="NZ_JAUFQU010000001.1"/>
</dbReference>
<reference evidence="1" key="1">
    <citation type="journal article" date="2014" name="Int. J. Syst. Evol. Microbiol.">
        <title>Complete genome of a new Firmicutes species belonging to the dominant human colonic microbiota ('Ruminococcus bicirculans') reveals two chromosomes and a selective capacity to utilize plant glucans.</title>
        <authorList>
            <consortium name="NISC Comparative Sequencing Program"/>
            <person name="Wegmann U."/>
            <person name="Louis P."/>
            <person name="Goesmann A."/>
            <person name="Henrissat B."/>
            <person name="Duncan S.H."/>
            <person name="Flint H.J."/>
        </authorList>
    </citation>
    <scope>NUCLEOTIDE SEQUENCE</scope>
    <source>
        <strain evidence="1">CECT 7184</strain>
    </source>
</reference>
<dbReference type="EMBL" id="JAUFQU010000020">
    <property type="protein sequence ID" value="MDN3709168.1"/>
    <property type="molecule type" value="Genomic_DNA"/>
</dbReference>
<accession>A0ABT8CQ62</accession>
<name>A0ABT8CQ62_9FLAO</name>
<evidence type="ECO:0000313" key="3">
    <source>
        <dbReference type="Proteomes" id="UP001242368"/>
    </source>
</evidence>
<protein>
    <submittedName>
        <fullName evidence="1">Copper resistance protein NlpE</fullName>
    </submittedName>
</protein>
<dbReference type="Gene3D" id="2.40.128.640">
    <property type="match status" value="1"/>
</dbReference>
<dbReference type="EMBL" id="JAUFQU010000001">
    <property type="protein sequence ID" value="MDN3706460.1"/>
    <property type="molecule type" value="Genomic_DNA"/>
</dbReference>
<organism evidence="1 3">
    <name type="scientific">Paenimyroides ceti</name>
    <dbReference type="NCBI Taxonomy" id="395087"/>
    <lineage>
        <taxon>Bacteria</taxon>
        <taxon>Pseudomonadati</taxon>
        <taxon>Bacteroidota</taxon>
        <taxon>Flavobacteriia</taxon>
        <taxon>Flavobacteriales</taxon>
        <taxon>Flavobacteriaceae</taxon>
        <taxon>Paenimyroides</taxon>
    </lineage>
</organism>